<dbReference type="GO" id="GO:0032259">
    <property type="term" value="P:methylation"/>
    <property type="evidence" value="ECO:0007669"/>
    <property type="project" value="UniProtKB-KW"/>
</dbReference>
<evidence type="ECO:0000313" key="5">
    <source>
        <dbReference type="EMBL" id="NDL26132.1"/>
    </source>
</evidence>
<evidence type="ECO:0000313" key="6">
    <source>
        <dbReference type="Proteomes" id="UP000470051"/>
    </source>
</evidence>
<comment type="caution">
    <text evidence="5">The sequence shown here is derived from an EMBL/GenBank/DDBJ whole genome shotgun (WGS) entry which is preliminary data.</text>
</comment>
<dbReference type="CDD" id="cd02440">
    <property type="entry name" value="AdoMet_MTases"/>
    <property type="match status" value="1"/>
</dbReference>
<dbReference type="InterPro" id="IPR029063">
    <property type="entry name" value="SAM-dependent_MTases_sf"/>
</dbReference>
<dbReference type="PANTHER" id="PTHR44942">
    <property type="entry name" value="METHYLTRANSF_11 DOMAIN-CONTAINING PROTEIN"/>
    <property type="match status" value="1"/>
</dbReference>
<comment type="similarity">
    <text evidence="1">Belongs to the methyltransferase superfamily.</text>
</comment>
<protein>
    <submittedName>
        <fullName evidence="5">Methyltransferase domain-containing protein</fullName>
    </submittedName>
</protein>
<dbReference type="InterPro" id="IPR051052">
    <property type="entry name" value="Diverse_substrate_MTase"/>
</dbReference>
<evidence type="ECO:0000256" key="3">
    <source>
        <dbReference type="ARBA" id="ARBA00022679"/>
    </source>
</evidence>
<dbReference type="InterPro" id="IPR013216">
    <property type="entry name" value="Methyltransf_11"/>
</dbReference>
<dbReference type="Proteomes" id="UP000470051">
    <property type="component" value="Unassembled WGS sequence"/>
</dbReference>
<sequence>MTMVSKSVTQAAPTSPNEAAFKDFFSEQAAVYQQFRPQYPAALFEYLRSWVTGDPPVWDCATGNGQAAQGLATCFSTVIATDASAAQINLAKACAGVIYQVCPAEHPPFRDQSIGLITVAEAMHWFDLLRFYAEVARVLQPGGVLACWSYGHCHVSDTMDAVIHTYRQTTLQDYWPTEAKQADVTHYPLPSGFEAIPSPTFYMQAEWRFEQLMGYLYSWSATRRYQLARHHNPLDAVEQALLPLWGDAHQSRMIQWPMQLRISKKPVH</sequence>
<evidence type="ECO:0000259" key="4">
    <source>
        <dbReference type="Pfam" id="PF08241"/>
    </source>
</evidence>
<gene>
    <name evidence="5" type="ORF">GPY42_13465</name>
</gene>
<dbReference type="EMBL" id="WSFE01000018">
    <property type="protein sequence ID" value="NDL26132.1"/>
    <property type="molecule type" value="Genomic_DNA"/>
</dbReference>
<keyword evidence="2 5" id="KW-0489">Methyltransferase</keyword>
<dbReference type="PANTHER" id="PTHR44942:SF4">
    <property type="entry name" value="METHYLTRANSFERASE TYPE 11 DOMAIN-CONTAINING PROTEIN"/>
    <property type="match status" value="1"/>
</dbReference>
<evidence type="ECO:0000256" key="2">
    <source>
        <dbReference type="ARBA" id="ARBA00022603"/>
    </source>
</evidence>
<evidence type="ECO:0000256" key="1">
    <source>
        <dbReference type="ARBA" id="ARBA00008361"/>
    </source>
</evidence>
<dbReference type="GO" id="GO:0008168">
    <property type="term" value="F:methyltransferase activity"/>
    <property type="evidence" value="ECO:0007669"/>
    <property type="project" value="UniProtKB-KW"/>
</dbReference>
<feature type="domain" description="Methyltransferase type 11" evidence="4">
    <location>
        <begin position="59"/>
        <end position="147"/>
    </location>
</feature>
<dbReference type="SUPFAM" id="SSF53335">
    <property type="entry name" value="S-adenosyl-L-methionine-dependent methyltransferases"/>
    <property type="match status" value="1"/>
</dbReference>
<proteinExistence type="inferred from homology"/>
<dbReference type="Gene3D" id="3.40.50.150">
    <property type="entry name" value="Vaccinia Virus protein VP39"/>
    <property type="match status" value="1"/>
</dbReference>
<reference evidence="5 6" key="1">
    <citation type="submission" date="2019-12" db="EMBL/GenBank/DDBJ databases">
        <title>Engineering Photorhabdus to improve their lethality against agricultural pests.</title>
        <authorList>
            <person name="Machado R.A.R."/>
        </authorList>
    </citation>
    <scope>NUCLEOTIDE SEQUENCE [LARGE SCALE GENOMIC DNA]</scope>
    <source>
        <strain evidence="5 6">M-HU2</strain>
    </source>
</reference>
<keyword evidence="6" id="KW-1185">Reference proteome</keyword>
<accession>A0ABX0AZ65</accession>
<organism evidence="5 6">
    <name type="scientific">Photorhabdus kayaii</name>
    <dbReference type="NCBI Taxonomy" id="230088"/>
    <lineage>
        <taxon>Bacteria</taxon>
        <taxon>Pseudomonadati</taxon>
        <taxon>Pseudomonadota</taxon>
        <taxon>Gammaproteobacteria</taxon>
        <taxon>Enterobacterales</taxon>
        <taxon>Morganellaceae</taxon>
        <taxon>Photorhabdus</taxon>
    </lineage>
</organism>
<name>A0ABX0AZ65_9GAMM</name>
<keyword evidence="3" id="KW-0808">Transferase</keyword>
<dbReference type="Pfam" id="PF08241">
    <property type="entry name" value="Methyltransf_11"/>
    <property type="match status" value="1"/>
</dbReference>